<evidence type="ECO:0000313" key="8">
    <source>
        <dbReference type="Proteomes" id="UP001519295"/>
    </source>
</evidence>
<comment type="caution">
    <text evidence="7">The sequence shown here is derived from an EMBL/GenBank/DDBJ whole genome shotgun (WGS) entry which is preliminary data.</text>
</comment>
<keyword evidence="3" id="KW-0285">Flavoprotein</keyword>
<proteinExistence type="inferred from homology"/>
<evidence type="ECO:0000256" key="5">
    <source>
        <dbReference type="SAM" id="MobiDB-lite"/>
    </source>
</evidence>
<name>A0ABS4VWF1_9PSEU</name>
<dbReference type="Gene3D" id="3.30.70.2450">
    <property type="match status" value="1"/>
</dbReference>
<organism evidence="7 8">
    <name type="scientific">Pseudonocardia parietis</name>
    <dbReference type="NCBI Taxonomy" id="570936"/>
    <lineage>
        <taxon>Bacteria</taxon>
        <taxon>Bacillati</taxon>
        <taxon>Actinomycetota</taxon>
        <taxon>Actinomycetes</taxon>
        <taxon>Pseudonocardiales</taxon>
        <taxon>Pseudonocardiaceae</taxon>
        <taxon>Pseudonocardia</taxon>
    </lineage>
</organism>
<dbReference type="PANTHER" id="PTHR43004">
    <property type="entry name" value="TRK SYSTEM POTASSIUM UPTAKE PROTEIN"/>
    <property type="match status" value="1"/>
</dbReference>
<dbReference type="PRINTS" id="PR00420">
    <property type="entry name" value="RNGMNOXGNASE"/>
</dbReference>
<evidence type="ECO:0000259" key="6">
    <source>
        <dbReference type="Pfam" id="PF01494"/>
    </source>
</evidence>
<dbReference type="InterPro" id="IPR002938">
    <property type="entry name" value="FAD-bd"/>
</dbReference>
<dbReference type="InterPro" id="IPR050641">
    <property type="entry name" value="RIFMO-like"/>
</dbReference>
<comment type="cofactor">
    <cofactor evidence="1">
        <name>FAD</name>
        <dbReference type="ChEBI" id="CHEBI:57692"/>
    </cofactor>
</comment>
<dbReference type="Gene3D" id="3.40.30.120">
    <property type="match status" value="1"/>
</dbReference>
<evidence type="ECO:0000256" key="4">
    <source>
        <dbReference type="ARBA" id="ARBA00022827"/>
    </source>
</evidence>
<reference evidence="7 8" key="1">
    <citation type="submission" date="2021-03" db="EMBL/GenBank/DDBJ databases">
        <title>Sequencing the genomes of 1000 actinobacteria strains.</title>
        <authorList>
            <person name="Klenk H.-P."/>
        </authorList>
    </citation>
    <scope>NUCLEOTIDE SEQUENCE [LARGE SCALE GENOMIC DNA]</scope>
    <source>
        <strain evidence="7 8">DSM 45256</strain>
    </source>
</reference>
<dbReference type="EMBL" id="JAGINU010000001">
    <property type="protein sequence ID" value="MBP2368272.1"/>
    <property type="molecule type" value="Genomic_DNA"/>
</dbReference>
<dbReference type="Gene3D" id="3.50.50.60">
    <property type="entry name" value="FAD/NAD(P)-binding domain"/>
    <property type="match status" value="1"/>
</dbReference>
<gene>
    <name evidence="7" type="ORF">JOF36_003968</name>
</gene>
<dbReference type="SUPFAM" id="SSF51905">
    <property type="entry name" value="FAD/NAD(P)-binding domain"/>
    <property type="match status" value="1"/>
</dbReference>
<feature type="domain" description="FAD-binding" evidence="6">
    <location>
        <begin position="11"/>
        <end position="347"/>
    </location>
</feature>
<dbReference type="RefSeq" id="WP_210028866.1">
    <property type="nucleotide sequence ID" value="NZ_JAGINU010000001.1"/>
</dbReference>
<dbReference type="SUPFAM" id="SSF52833">
    <property type="entry name" value="Thioredoxin-like"/>
    <property type="match status" value="1"/>
</dbReference>
<comment type="similarity">
    <text evidence="2">Belongs to the PheA/TfdB FAD monooxygenase family.</text>
</comment>
<keyword evidence="4" id="KW-0274">FAD</keyword>
<evidence type="ECO:0000256" key="1">
    <source>
        <dbReference type="ARBA" id="ARBA00001974"/>
    </source>
</evidence>
<feature type="region of interest" description="Disordered" evidence="5">
    <location>
        <begin position="406"/>
        <end position="426"/>
    </location>
</feature>
<dbReference type="InterPro" id="IPR036188">
    <property type="entry name" value="FAD/NAD-bd_sf"/>
</dbReference>
<feature type="compositionally biased region" description="Basic and acidic residues" evidence="5">
    <location>
        <begin position="411"/>
        <end position="423"/>
    </location>
</feature>
<keyword evidence="8" id="KW-1185">Reference proteome</keyword>
<evidence type="ECO:0000256" key="2">
    <source>
        <dbReference type="ARBA" id="ARBA00007801"/>
    </source>
</evidence>
<sequence>MTTQTANTTDEVLVVGAGPVGLTAACQLARHSVPVRVVEALEQPTTESRAVGVHARTMEMLAALGVLDPLEARGRRIDALAMVDGRTGVTRARLAVTDAPSRHPYVLDVPQPDTEAVLADRAAELGIVVERGVTLTGLTQDADGVDVTLRSAQGEEPARVGWVIGADGGHSATRALAGTRLEGGFHGQHFAMADVDVDTTWSPDTIRMFLHPDGMGILFPLAGDRARIMFFVGDPGAGAPDPTLEQIQALADTRMGGAVTVRNPRWLTYFEVHHAQVPQYRIGRVLLAGDAAHIHSPAGAQGMNTGIQDATDLAWKLALVARRRADPELLDTYHDERHPVGAMVVRTTTTLTNVGTASGPEAAIRDVALFLVGHLPKLAATGAATLAETTIAYRDSALSVHHGAHRRRAARAGEHAPDPDGLLRPDGTPVSVEELLTRSGLVLLVRSEGPAEVDDLRATLGDLGSVVRIVPDVTGAGEDCVVDPHDAIGRHYGLGSEGLAVIRPDGYLGLVADSADADVLRDYLAHALRITSPRSTQPSPDRPAHAGRPDTTLVP</sequence>
<dbReference type="Proteomes" id="UP001519295">
    <property type="component" value="Unassembled WGS sequence"/>
</dbReference>
<feature type="region of interest" description="Disordered" evidence="5">
    <location>
        <begin position="531"/>
        <end position="555"/>
    </location>
</feature>
<protein>
    <submittedName>
        <fullName evidence="7">2-polyprenyl-6-methoxyphenol hydroxylase-like FAD-dependent oxidoreductase</fullName>
    </submittedName>
</protein>
<evidence type="ECO:0000313" key="7">
    <source>
        <dbReference type="EMBL" id="MBP2368272.1"/>
    </source>
</evidence>
<dbReference type="PANTHER" id="PTHR43004:SF19">
    <property type="entry name" value="BINDING MONOOXYGENASE, PUTATIVE (JCVI)-RELATED"/>
    <property type="match status" value="1"/>
</dbReference>
<accession>A0ABS4VWF1</accession>
<evidence type="ECO:0000256" key="3">
    <source>
        <dbReference type="ARBA" id="ARBA00022630"/>
    </source>
</evidence>
<dbReference type="InterPro" id="IPR036249">
    <property type="entry name" value="Thioredoxin-like_sf"/>
</dbReference>
<dbReference type="Pfam" id="PF01494">
    <property type="entry name" value="FAD_binding_3"/>
    <property type="match status" value="1"/>
</dbReference>